<reference evidence="2 3" key="1">
    <citation type="submission" date="2020-08" db="EMBL/GenBank/DDBJ databases">
        <title>Genomic Encyclopedia of Type Strains, Phase IV (KMG-IV): sequencing the most valuable type-strain genomes for metagenomic binning, comparative biology and taxonomic classification.</title>
        <authorList>
            <person name="Goeker M."/>
        </authorList>
    </citation>
    <scope>NUCLEOTIDE SEQUENCE [LARGE SCALE GENOMIC DNA]</scope>
    <source>
        <strain evidence="2 3">DSM 17328</strain>
    </source>
</reference>
<dbReference type="InterPro" id="IPR000073">
    <property type="entry name" value="AB_hydrolase_1"/>
</dbReference>
<protein>
    <submittedName>
        <fullName evidence="2">Pimeloyl-ACP methyl ester carboxylesterase</fullName>
    </submittedName>
</protein>
<dbReference type="PRINTS" id="PR00111">
    <property type="entry name" value="ABHYDROLASE"/>
</dbReference>
<accession>A0A7W7F6N9</accession>
<dbReference type="PANTHER" id="PTHR43194">
    <property type="entry name" value="HYDROLASE ALPHA/BETA FOLD FAMILY"/>
    <property type="match status" value="1"/>
</dbReference>
<dbReference type="Gene3D" id="3.40.50.1820">
    <property type="entry name" value="alpha/beta hydrolase"/>
    <property type="match status" value="1"/>
</dbReference>
<dbReference type="InterPro" id="IPR022742">
    <property type="entry name" value="Hydrolase_4"/>
</dbReference>
<organism evidence="2 3">
    <name type="scientific">Sphingosinicella soli</name>
    <dbReference type="NCBI Taxonomy" id="333708"/>
    <lineage>
        <taxon>Bacteria</taxon>
        <taxon>Pseudomonadati</taxon>
        <taxon>Pseudomonadota</taxon>
        <taxon>Alphaproteobacteria</taxon>
        <taxon>Sphingomonadales</taxon>
        <taxon>Sphingosinicellaceae</taxon>
        <taxon>Sphingosinicella</taxon>
    </lineage>
</organism>
<comment type="caution">
    <text evidence="2">The sequence shown here is derived from an EMBL/GenBank/DDBJ whole genome shotgun (WGS) entry which is preliminary data.</text>
</comment>
<gene>
    <name evidence="2" type="ORF">GGQ98_002362</name>
</gene>
<dbReference type="AlphaFoldDB" id="A0A7W7F6N9"/>
<proteinExistence type="predicted"/>
<dbReference type="RefSeq" id="WP_184069708.1">
    <property type="nucleotide sequence ID" value="NZ_JACHNZ010000026.1"/>
</dbReference>
<dbReference type="InterPro" id="IPR029058">
    <property type="entry name" value="AB_hydrolase_fold"/>
</dbReference>
<keyword evidence="3" id="KW-1185">Reference proteome</keyword>
<dbReference type="EMBL" id="JACHNZ010000026">
    <property type="protein sequence ID" value="MBB4632735.1"/>
    <property type="molecule type" value="Genomic_DNA"/>
</dbReference>
<dbReference type="InterPro" id="IPR050228">
    <property type="entry name" value="Carboxylesterase_BioH"/>
</dbReference>
<dbReference type="Proteomes" id="UP000566324">
    <property type="component" value="Unassembled WGS sequence"/>
</dbReference>
<evidence type="ECO:0000313" key="3">
    <source>
        <dbReference type="Proteomes" id="UP000566324"/>
    </source>
</evidence>
<evidence type="ECO:0000313" key="2">
    <source>
        <dbReference type="EMBL" id="MBB4632735.1"/>
    </source>
</evidence>
<dbReference type="SUPFAM" id="SSF53474">
    <property type="entry name" value="alpha/beta-Hydrolases"/>
    <property type="match status" value="1"/>
</dbReference>
<evidence type="ECO:0000259" key="1">
    <source>
        <dbReference type="Pfam" id="PF12146"/>
    </source>
</evidence>
<dbReference type="PANTHER" id="PTHR43194:SF2">
    <property type="entry name" value="PEROXISOMAL MEMBRANE PROTEIN LPX1"/>
    <property type="match status" value="1"/>
</dbReference>
<name>A0A7W7F6N9_9SPHN</name>
<sequence>MSDPLPVVLACGQLLTREVWAPQIAAWSAEREVIVADHTQDETIAGMAQRLLDAAPPRFALAAHAMGGFTAFEVMRQAPERVARLALLATLAPADGPAQTARRQGYIDLVEAGHFQQVAQERIPMLLSPARSEDPALVDAVRRMAAETGAETFLRQQRAIMSRADSRPSLEQIRVPTLILWGDADGITTRAHQDELAAGIPNARFDVLPGIGHLLTLEAPKAVSDTIALWLAEA</sequence>
<feature type="domain" description="Serine aminopeptidase S33" evidence="1">
    <location>
        <begin position="58"/>
        <end position="218"/>
    </location>
</feature>
<dbReference type="Pfam" id="PF12146">
    <property type="entry name" value="Hydrolase_4"/>
    <property type="match status" value="1"/>
</dbReference>